<keyword evidence="5 11" id="KW-0812">Transmembrane</keyword>
<feature type="transmembrane region" description="Helical" evidence="11">
    <location>
        <begin position="25"/>
        <end position="45"/>
    </location>
</feature>
<dbReference type="InterPro" id="IPR006182">
    <property type="entry name" value="FliF_N_dom"/>
</dbReference>
<keyword evidence="14" id="KW-0282">Flagellum</keyword>
<feature type="domain" description="Flagellar M-ring C-terminal" evidence="13">
    <location>
        <begin position="252"/>
        <end position="411"/>
    </location>
</feature>
<evidence type="ECO:0000259" key="12">
    <source>
        <dbReference type="Pfam" id="PF01514"/>
    </source>
</evidence>
<evidence type="ECO:0000256" key="9">
    <source>
        <dbReference type="PIRNR" id="PIRNR004862"/>
    </source>
</evidence>
<feature type="coiled-coil region" evidence="10">
    <location>
        <begin position="475"/>
        <end position="506"/>
    </location>
</feature>
<sequence length="558" mass="62422">MHPIVEKNIEKAKNFWGKFTLNQKIMIGAGFAFVVAVLTIFTIWATRPNFQTLYTNLSAEDANRVVNILKTNNVPYELAENGTAVMVPDSMVHSLRIQIAGEGNLVGQGIGFEIFDTVQMGQTDFVQRINYQRALQGELARTLSEFPNVESARVHLVIPEKSLFIEEQQEPSASVILRLKEPGKRFEKKEIDAMVNLLTMSVEGLESFNVSISDNNGKALYAPKEEGGVNDTQLDYRLRYEANLERRIQELLAPVLGMGKLIAKVSADIDFSQRTIRREIFDPESQVVRSEQRTEEQQSGRANLGADAADINFRGDGLGNSLSTQDGNREERLTNYEINKEEQNIITDKGSVRRLTVAVAVDGYYAKNELGVWEYVPRTEEELNQIKQLVANAVGIDIARGDTVEVSNMAFGDSVVPVEPTAIELLMEFARTMGTPLLTALLLFVFIMLVVRPAILTLIRPKVEAGEVLEGLEGLPSAEEQYALYEAQEKEAKEAAERARQSLSIESETEEDLYGLSPLATLDEVKGSALQLAERNMDQTLRLMRRWMQQDKKEIKAA</sequence>
<dbReference type="PRINTS" id="PR01009">
    <property type="entry name" value="FLGMRINGFLIF"/>
</dbReference>
<feature type="domain" description="Flagellar M-ring N-terminal" evidence="12">
    <location>
        <begin position="46"/>
        <end position="221"/>
    </location>
</feature>
<evidence type="ECO:0000256" key="2">
    <source>
        <dbReference type="ARBA" id="ARBA00004651"/>
    </source>
</evidence>
<dbReference type="EMBL" id="CP065938">
    <property type="protein sequence ID" value="UWX06474.1"/>
    <property type="molecule type" value="Genomic_DNA"/>
</dbReference>
<dbReference type="InterPro" id="IPR013556">
    <property type="entry name" value="Flag_M-ring_C"/>
</dbReference>
<dbReference type="PIRSF" id="PIRSF004862">
    <property type="entry name" value="FliF"/>
    <property type="match status" value="1"/>
</dbReference>
<gene>
    <name evidence="14" type="primary">fliF</name>
    <name evidence="14" type="ORF">JBF11_03960</name>
</gene>
<dbReference type="InterPro" id="IPR045851">
    <property type="entry name" value="AMP-bd_C_sf"/>
</dbReference>
<keyword evidence="8 9" id="KW-0975">Bacterial flagellum</keyword>
<dbReference type="PANTHER" id="PTHR30046">
    <property type="entry name" value="FLAGELLAR M-RING PROTEIN"/>
    <property type="match status" value="1"/>
</dbReference>
<name>A0ABY5Y4I6_9BACT</name>
<dbReference type="Pfam" id="PF08345">
    <property type="entry name" value="YscJ_FliF_C"/>
    <property type="match status" value="1"/>
</dbReference>
<keyword evidence="14" id="KW-0969">Cilium</keyword>
<keyword evidence="14" id="KW-0966">Cell projection</keyword>
<evidence type="ECO:0000256" key="7">
    <source>
        <dbReference type="ARBA" id="ARBA00023136"/>
    </source>
</evidence>
<dbReference type="RefSeq" id="WP_334316085.1">
    <property type="nucleotide sequence ID" value="NZ_CP065938.1"/>
</dbReference>
<evidence type="ECO:0000256" key="3">
    <source>
        <dbReference type="ARBA" id="ARBA00007971"/>
    </source>
</evidence>
<dbReference type="NCBIfam" id="TIGR00206">
    <property type="entry name" value="fliF"/>
    <property type="match status" value="1"/>
</dbReference>
<dbReference type="InterPro" id="IPR000067">
    <property type="entry name" value="FlgMring_FliF"/>
</dbReference>
<evidence type="ECO:0000256" key="10">
    <source>
        <dbReference type="SAM" id="Coils"/>
    </source>
</evidence>
<dbReference type="PANTHER" id="PTHR30046:SF0">
    <property type="entry name" value="FLAGELLAR M-RING PROTEIN"/>
    <property type="match status" value="1"/>
</dbReference>
<keyword evidence="4" id="KW-1003">Cell membrane</keyword>
<evidence type="ECO:0000259" key="13">
    <source>
        <dbReference type="Pfam" id="PF08345"/>
    </source>
</evidence>
<evidence type="ECO:0000256" key="8">
    <source>
        <dbReference type="ARBA" id="ARBA00023143"/>
    </source>
</evidence>
<comment type="function">
    <text evidence="9">The M ring may be actively involved in energy transduction.</text>
</comment>
<evidence type="ECO:0000313" key="14">
    <source>
        <dbReference type="EMBL" id="UWX06474.1"/>
    </source>
</evidence>
<organism evidence="14 15">
    <name type="scientific">Taurinivorans muris</name>
    <dbReference type="NCBI Taxonomy" id="2787751"/>
    <lineage>
        <taxon>Bacteria</taxon>
        <taxon>Pseudomonadati</taxon>
        <taxon>Thermodesulfobacteriota</taxon>
        <taxon>Desulfovibrionia</taxon>
        <taxon>Desulfovibrionales</taxon>
        <taxon>Desulfovibrionaceae</taxon>
        <taxon>Taurinivorans</taxon>
    </lineage>
</organism>
<feature type="transmembrane region" description="Helical" evidence="11">
    <location>
        <begin position="437"/>
        <end position="459"/>
    </location>
</feature>
<dbReference type="Gene3D" id="3.30.300.30">
    <property type="match status" value="1"/>
</dbReference>
<comment type="subcellular location">
    <subcellularLocation>
        <location evidence="1 9">Bacterial flagellum basal body</location>
    </subcellularLocation>
    <subcellularLocation>
        <location evidence="2">Cell membrane</location>
        <topology evidence="2">Multi-pass membrane protein</topology>
    </subcellularLocation>
</comment>
<reference evidence="14" key="1">
    <citation type="submission" date="2020-12" db="EMBL/GenBank/DDBJ databases">
        <title>Taurinivorans muris gen. nov., sp. nov., fundamental and realized metabolic niche of a ubiquitous sulfidogenic bacterium in the murine intestine.</title>
        <authorList>
            <person name="Ye H."/>
            <person name="Hanson B.T."/>
            <person name="Loy A."/>
        </authorList>
    </citation>
    <scope>NUCLEOTIDE SEQUENCE</scope>
    <source>
        <strain evidence="14">LT0009</strain>
    </source>
</reference>
<evidence type="ECO:0000256" key="11">
    <source>
        <dbReference type="SAM" id="Phobius"/>
    </source>
</evidence>
<evidence type="ECO:0000256" key="4">
    <source>
        <dbReference type="ARBA" id="ARBA00022475"/>
    </source>
</evidence>
<keyword evidence="6 11" id="KW-1133">Transmembrane helix</keyword>
<keyword evidence="10" id="KW-0175">Coiled coil</keyword>
<comment type="similarity">
    <text evidence="3 9">Belongs to the FliF family.</text>
</comment>
<dbReference type="Pfam" id="PF01514">
    <property type="entry name" value="YscJ_FliF"/>
    <property type="match status" value="1"/>
</dbReference>
<accession>A0ABY5Y4I6</accession>
<dbReference type="Proteomes" id="UP001058120">
    <property type="component" value="Chromosome"/>
</dbReference>
<evidence type="ECO:0000313" key="15">
    <source>
        <dbReference type="Proteomes" id="UP001058120"/>
    </source>
</evidence>
<dbReference type="InterPro" id="IPR043427">
    <property type="entry name" value="YscJ/FliF"/>
</dbReference>
<protein>
    <recommendedName>
        <fullName evidence="9">Flagellar M-ring protein</fullName>
    </recommendedName>
</protein>
<keyword evidence="15" id="KW-1185">Reference proteome</keyword>
<evidence type="ECO:0000256" key="5">
    <source>
        <dbReference type="ARBA" id="ARBA00022692"/>
    </source>
</evidence>
<keyword evidence="7 11" id="KW-0472">Membrane</keyword>
<evidence type="ECO:0000256" key="6">
    <source>
        <dbReference type="ARBA" id="ARBA00022989"/>
    </source>
</evidence>
<proteinExistence type="inferred from homology"/>
<evidence type="ECO:0000256" key="1">
    <source>
        <dbReference type="ARBA" id="ARBA00004117"/>
    </source>
</evidence>